<dbReference type="OrthoDB" id="5329176at2759"/>
<sequence length="440" mass="48566">MYPRTILTSVAILISSTLAQTNLTQLVADIPACTLQCSTSLLLPAGCAFTNLTECLCTSVDLQRSLSLCVLDSCNITEQAQTLSAVQKDVCMGVPYPSRSGEIIRDITIMAAVTFPIAALRFVSRSMVSNKMGWDDWAVGVATLIMIPMTIIPIINATRGFGNHFWDVPVENLEGLRKLYYISQILYVFILPVAKMSILFLYLRIFPSKSFRLATYMTMAWLLVQTIAFAFVVLFQCTPVGSYWDITIPGKCIHSQAFVYAGAGLTILEDLIIMFLPVMELKALKLDLKKKFALAFMFALGSFACITSLVRLKYIISYGTSIDLTYDNVDVIIWSVLEAFTSIICASLMCFRPLLVKLFPVIFQSDKTMTASRQTQQEQQSWGQVLSARLGSKLRSGNHGIELSSLDEGARGGTSKEIRSPTETTIGGSPERAQKEKFGG</sequence>
<keyword evidence="20" id="KW-1185">Reference proteome</keyword>
<accession>A0A2J6SK47</accession>
<feature type="transmembrane region" description="Helical" evidence="16">
    <location>
        <begin position="179"/>
        <end position="203"/>
    </location>
</feature>
<comment type="caution">
    <text evidence="14">Lacks conserved residue(s) required for the propagation of feature annotation.</text>
</comment>
<dbReference type="InterPro" id="IPR049326">
    <property type="entry name" value="Rhodopsin_dom_fungi"/>
</dbReference>
<dbReference type="GO" id="GO:0005576">
    <property type="term" value="C:extracellular region"/>
    <property type="evidence" value="ECO:0007669"/>
    <property type="project" value="UniProtKB-SubCell"/>
</dbReference>
<feature type="signal peptide" evidence="17">
    <location>
        <begin position="1"/>
        <end position="19"/>
    </location>
</feature>
<dbReference type="Pfam" id="PF20684">
    <property type="entry name" value="Fung_rhodopsin"/>
    <property type="match status" value="1"/>
</dbReference>
<comment type="subcellular location">
    <subcellularLocation>
        <location evidence="2">Membrane</location>
        <topology evidence="2">Lipid-anchor</topology>
        <topology evidence="2">GPI-anchor</topology>
    </subcellularLocation>
    <subcellularLocation>
        <location evidence="1">Membrane</location>
        <topology evidence="1">Multi-pass membrane protein</topology>
    </subcellularLocation>
    <subcellularLocation>
        <location evidence="3">Secreted</location>
    </subcellularLocation>
</comment>
<keyword evidence="6" id="KW-0325">Glycoprotein</keyword>
<keyword evidence="12" id="KW-0449">Lipoprotein</keyword>
<feature type="domain" description="CFEM" evidence="18">
    <location>
        <begin position="5"/>
        <end position="116"/>
    </location>
</feature>
<evidence type="ECO:0000256" key="8">
    <source>
        <dbReference type="ARBA" id="ARBA00022729"/>
    </source>
</evidence>
<dbReference type="GO" id="GO:0098552">
    <property type="term" value="C:side of membrane"/>
    <property type="evidence" value="ECO:0007669"/>
    <property type="project" value="UniProtKB-KW"/>
</dbReference>
<comment type="similarity">
    <text evidence="13">Belongs to the SAT4 family.</text>
</comment>
<evidence type="ECO:0000256" key="10">
    <source>
        <dbReference type="ARBA" id="ARBA00023136"/>
    </source>
</evidence>
<gene>
    <name evidence="19" type="ORF">K444DRAFT_224970</name>
</gene>
<evidence type="ECO:0000256" key="5">
    <source>
        <dbReference type="ARBA" id="ARBA00022525"/>
    </source>
</evidence>
<name>A0A2J6SK47_9HELO</name>
<evidence type="ECO:0000256" key="16">
    <source>
        <dbReference type="SAM" id="Phobius"/>
    </source>
</evidence>
<dbReference type="Proteomes" id="UP000235371">
    <property type="component" value="Unassembled WGS sequence"/>
</dbReference>
<feature type="chain" id="PRO_5014352327" description="CFEM domain-containing protein" evidence="17">
    <location>
        <begin position="20"/>
        <end position="440"/>
    </location>
</feature>
<keyword evidence="11" id="KW-1015">Disulfide bond</keyword>
<keyword evidence="7 16" id="KW-0812">Transmembrane</keyword>
<evidence type="ECO:0000256" key="3">
    <source>
        <dbReference type="ARBA" id="ARBA00004613"/>
    </source>
</evidence>
<evidence type="ECO:0000256" key="15">
    <source>
        <dbReference type="SAM" id="MobiDB-lite"/>
    </source>
</evidence>
<evidence type="ECO:0000256" key="9">
    <source>
        <dbReference type="ARBA" id="ARBA00022989"/>
    </source>
</evidence>
<evidence type="ECO:0000256" key="1">
    <source>
        <dbReference type="ARBA" id="ARBA00004141"/>
    </source>
</evidence>
<dbReference type="PANTHER" id="PTHR33048:SF47">
    <property type="entry name" value="INTEGRAL MEMBRANE PROTEIN-RELATED"/>
    <property type="match status" value="1"/>
</dbReference>
<reference evidence="19 20" key="1">
    <citation type="submission" date="2016-04" db="EMBL/GenBank/DDBJ databases">
        <title>A degradative enzymes factory behind the ericoid mycorrhizal symbiosis.</title>
        <authorList>
            <consortium name="DOE Joint Genome Institute"/>
            <person name="Martino E."/>
            <person name="Morin E."/>
            <person name="Grelet G."/>
            <person name="Kuo A."/>
            <person name="Kohler A."/>
            <person name="Daghino S."/>
            <person name="Barry K."/>
            <person name="Choi C."/>
            <person name="Cichocki N."/>
            <person name="Clum A."/>
            <person name="Copeland A."/>
            <person name="Hainaut M."/>
            <person name="Haridas S."/>
            <person name="Labutti K."/>
            <person name="Lindquist E."/>
            <person name="Lipzen A."/>
            <person name="Khouja H.-R."/>
            <person name="Murat C."/>
            <person name="Ohm R."/>
            <person name="Olson A."/>
            <person name="Spatafora J."/>
            <person name="Veneault-Fourrey C."/>
            <person name="Henrissat B."/>
            <person name="Grigoriev I."/>
            <person name="Martin F."/>
            <person name="Perotto S."/>
        </authorList>
    </citation>
    <scope>NUCLEOTIDE SEQUENCE [LARGE SCALE GENOMIC DNA]</scope>
    <source>
        <strain evidence="19 20">E</strain>
    </source>
</reference>
<dbReference type="PANTHER" id="PTHR33048">
    <property type="entry name" value="PTH11-LIKE INTEGRAL MEMBRANE PROTEIN (AFU_ORTHOLOGUE AFUA_5G11245)"/>
    <property type="match status" value="1"/>
</dbReference>
<proteinExistence type="inferred from homology"/>
<evidence type="ECO:0000256" key="12">
    <source>
        <dbReference type="ARBA" id="ARBA00023288"/>
    </source>
</evidence>
<keyword evidence="9 16" id="KW-1133">Transmembrane helix</keyword>
<dbReference type="InterPro" id="IPR052337">
    <property type="entry name" value="SAT4-like"/>
</dbReference>
<evidence type="ECO:0000256" key="11">
    <source>
        <dbReference type="ARBA" id="ARBA00023157"/>
    </source>
</evidence>
<dbReference type="InterPro" id="IPR008427">
    <property type="entry name" value="Extracellular_membr_CFEM_dom"/>
</dbReference>
<dbReference type="AlphaFoldDB" id="A0A2J6SK47"/>
<feature type="region of interest" description="Disordered" evidence="15">
    <location>
        <begin position="398"/>
        <end position="440"/>
    </location>
</feature>
<dbReference type="RefSeq" id="XP_024728040.1">
    <property type="nucleotide sequence ID" value="XM_024871183.1"/>
</dbReference>
<dbReference type="InParanoid" id="A0A2J6SK47"/>
<evidence type="ECO:0000256" key="13">
    <source>
        <dbReference type="ARBA" id="ARBA00038359"/>
    </source>
</evidence>
<evidence type="ECO:0000313" key="19">
    <source>
        <dbReference type="EMBL" id="PMD51136.1"/>
    </source>
</evidence>
<feature type="transmembrane region" description="Helical" evidence="16">
    <location>
        <begin position="136"/>
        <end position="159"/>
    </location>
</feature>
<dbReference type="EMBL" id="KZ613912">
    <property type="protein sequence ID" value="PMD51136.1"/>
    <property type="molecule type" value="Genomic_DNA"/>
</dbReference>
<dbReference type="SMART" id="SM00747">
    <property type="entry name" value="CFEM"/>
    <property type="match status" value="1"/>
</dbReference>
<evidence type="ECO:0000256" key="2">
    <source>
        <dbReference type="ARBA" id="ARBA00004589"/>
    </source>
</evidence>
<keyword evidence="10 16" id="KW-0472">Membrane</keyword>
<feature type="transmembrane region" description="Helical" evidence="16">
    <location>
        <begin position="215"/>
        <end position="237"/>
    </location>
</feature>
<organism evidence="19 20">
    <name type="scientific">Hyaloscypha bicolor E</name>
    <dbReference type="NCBI Taxonomy" id="1095630"/>
    <lineage>
        <taxon>Eukaryota</taxon>
        <taxon>Fungi</taxon>
        <taxon>Dikarya</taxon>
        <taxon>Ascomycota</taxon>
        <taxon>Pezizomycotina</taxon>
        <taxon>Leotiomycetes</taxon>
        <taxon>Helotiales</taxon>
        <taxon>Hyaloscyphaceae</taxon>
        <taxon>Hyaloscypha</taxon>
        <taxon>Hyaloscypha bicolor</taxon>
    </lineage>
</organism>
<dbReference type="STRING" id="1095630.A0A2J6SK47"/>
<comment type="similarity">
    <text evidence="4">Belongs to the RBT5 family.</text>
</comment>
<evidence type="ECO:0000313" key="20">
    <source>
        <dbReference type="Proteomes" id="UP000235371"/>
    </source>
</evidence>
<evidence type="ECO:0000256" key="4">
    <source>
        <dbReference type="ARBA" id="ARBA00010031"/>
    </source>
</evidence>
<dbReference type="GeneID" id="36579265"/>
<feature type="compositionally biased region" description="Basic and acidic residues" evidence="15">
    <location>
        <begin position="408"/>
        <end position="420"/>
    </location>
</feature>
<feature type="transmembrane region" description="Helical" evidence="16">
    <location>
        <begin position="291"/>
        <end position="311"/>
    </location>
</feature>
<feature type="transmembrane region" description="Helical" evidence="16">
    <location>
        <begin position="257"/>
        <end position="279"/>
    </location>
</feature>
<dbReference type="Pfam" id="PF05730">
    <property type="entry name" value="CFEM"/>
    <property type="match status" value="1"/>
</dbReference>
<feature type="transmembrane region" description="Helical" evidence="16">
    <location>
        <begin position="107"/>
        <end position="124"/>
    </location>
</feature>
<feature type="transmembrane region" description="Helical" evidence="16">
    <location>
        <begin position="331"/>
        <end position="351"/>
    </location>
</feature>
<evidence type="ECO:0000256" key="14">
    <source>
        <dbReference type="PROSITE-ProRule" id="PRU01356"/>
    </source>
</evidence>
<keyword evidence="6" id="KW-0336">GPI-anchor</keyword>
<evidence type="ECO:0000256" key="17">
    <source>
        <dbReference type="SAM" id="SignalP"/>
    </source>
</evidence>
<keyword evidence="5" id="KW-0964">Secreted</keyword>
<evidence type="ECO:0000259" key="18">
    <source>
        <dbReference type="PROSITE" id="PS52012"/>
    </source>
</evidence>
<dbReference type="PROSITE" id="PS52012">
    <property type="entry name" value="CFEM"/>
    <property type="match status" value="1"/>
</dbReference>
<keyword evidence="8 17" id="KW-0732">Signal</keyword>
<evidence type="ECO:0000256" key="6">
    <source>
        <dbReference type="ARBA" id="ARBA00022622"/>
    </source>
</evidence>
<protein>
    <recommendedName>
        <fullName evidence="18">CFEM domain-containing protein</fullName>
    </recommendedName>
</protein>
<evidence type="ECO:0000256" key="7">
    <source>
        <dbReference type="ARBA" id="ARBA00022692"/>
    </source>
</evidence>